<sequence length="73" mass="8551">MKIVLSLDENNEKAKAFLTFIKTLDFISFESKDDLPQWQKDKLDIYLEEHQNGTAEYTDWDSAKKSLFDKFGA</sequence>
<organism evidence="1 2">
    <name type="scientific">Flavobacterium subsaxonicum WB 4.1-42 = DSM 21790</name>
    <dbReference type="NCBI Taxonomy" id="1121898"/>
    <lineage>
        <taxon>Bacteria</taxon>
        <taxon>Pseudomonadati</taxon>
        <taxon>Bacteroidota</taxon>
        <taxon>Flavobacteriia</taxon>
        <taxon>Flavobacteriales</taxon>
        <taxon>Flavobacteriaceae</taxon>
        <taxon>Flavobacterium</taxon>
    </lineage>
</organism>
<dbReference type="OrthoDB" id="1150256at2"/>
<dbReference type="EMBL" id="JRLY01000002">
    <property type="protein sequence ID" value="KGO94356.1"/>
    <property type="molecule type" value="Genomic_DNA"/>
</dbReference>
<reference evidence="1 2" key="1">
    <citation type="submission" date="2013-09" db="EMBL/GenBank/DDBJ databases">
        <authorList>
            <person name="Zeng Z."/>
            <person name="Chen C."/>
        </authorList>
    </citation>
    <scope>NUCLEOTIDE SEQUENCE [LARGE SCALE GENOMIC DNA]</scope>
    <source>
        <strain evidence="1 2">WB 4.1-42</strain>
    </source>
</reference>
<evidence type="ECO:0000313" key="2">
    <source>
        <dbReference type="Proteomes" id="UP000030111"/>
    </source>
</evidence>
<evidence type="ECO:0000313" key="1">
    <source>
        <dbReference type="EMBL" id="KGO94356.1"/>
    </source>
</evidence>
<comment type="caution">
    <text evidence="1">The sequence shown here is derived from an EMBL/GenBank/DDBJ whole genome shotgun (WGS) entry which is preliminary data.</text>
</comment>
<evidence type="ECO:0008006" key="3">
    <source>
        <dbReference type="Google" id="ProtNLM"/>
    </source>
</evidence>
<dbReference type="AlphaFoldDB" id="A0A0A2MRY4"/>
<dbReference type="RefSeq" id="WP_026990362.1">
    <property type="nucleotide sequence ID" value="NZ_AUGP01000017.1"/>
</dbReference>
<dbReference type="STRING" id="1121898.GCA_000422725_01487"/>
<protein>
    <recommendedName>
        <fullName evidence="3">Addiction module protein</fullName>
    </recommendedName>
</protein>
<name>A0A0A2MRY4_9FLAO</name>
<gene>
    <name evidence="1" type="ORF">Q766_05405</name>
</gene>
<proteinExistence type="predicted"/>
<keyword evidence="2" id="KW-1185">Reference proteome</keyword>
<dbReference type="Proteomes" id="UP000030111">
    <property type="component" value="Unassembled WGS sequence"/>
</dbReference>
<accession>A0A0A2MRY4</accession>